<sequence length="83" mass="9335">MGLITGLLTLPLAPVRGAVWVAEQIKQHAEQQYYDPALIQRQIADVDDAHAAGELTDHERDELQADLLARLFEAQRRREAGEM</sequence>
<evidence type="ECO:0000313" key="2">
    <source>
        <dbReference type="Proteomes" id="UP000199529"/>
    </source>
</evidence>
<dbReference type="InterPro" id="IPR007804">
    <property type="entry name" value="GvpG"/>
</dbReference>
<dbReference type="EMBL" id="FNOK01000013">
    <property type="protein sequence ID" value="SDX63357.1"/>
    <property type="molecule type" value="Genomic_DNA"/>
</dbReference>
<gene>
    <name evidence="1" type="ORF">SAMN05216215_101330</name>
</gene>
<protein>
    <submittedName>
        <fullName evidence="1">Gas vesicle protein G</fullName>
    </submittedName>
</protein>
<dbReference type="RefSeq" id="WP_093266131.1">
    <property type="nucleotide sequence ID" value="NZ_FNOK01000013.1"/>
</dbReference>
<dbReference type="Proteomes" id="UP000199529">
    <property type="component" value="Unassembled WGS sequence"/>
</dbReference>
<dbReference type="Pfam" id="PF05120">
    <property type="entry name" value="GvpG"/>
    <property type="match status" value="1"/>
</dbReference>
<reference evidence="2" key="1">
    <citation type="submission" date="2016-10" db="EMBL/GenBank/DDBJ databases">
        <authorList>
            <person name="Varghese N."/>
            <person name="Submissions S."/>
        </authorList>
    </citation>
    <scope>NUCLEOTIDE SEQUENCE [LARGE SCALE GENOMIC DNA]</scope>
    <source>
        <strain evidence="2">CGMCC 4.3530</strain>
    </source>
</reference>
<dbReference type="STRING" id="418495.SAMN05216215_101330"/>
<organism evidence="1 2">
    <name type="scientific">Saccharopolyspora shandongensis</name>
    <dbReference type="NCBI Taxonomy" id="418495"/>
    <lineage>
        <taxon>Bacteria</taxon>
        <taxon>Bacillati</taxon>
        <taxon>Actinomycetota</taxon>
        <taxon>Actinomycetes</taxon>
        <taxon>Pseudonocardiales</taxon>
        <taxon>Pseudonocardiaceae</taxon>
        <taxon>Saccharopolyspora</taxon>
    </lineage>
</organism>
<keyword evidence="2" id="KW-1185">Reference proteome</keyword>
<accession>A0A1H3DAH6</accession>
<proteinExistence type="predicted"/>
<dbReference type="OrthoDB" id="3541554at2"/>
<name>A0A1H3DAH6_9PSEU</name>
<evidence type="ECO:0000313" key="1">
    <source>
        <dbReference type="EMBL" id="SDX63357.1"/>
    </source>
</evidence>
<dbReference type="AlphaFoldDB" id="A0A1H3DAH6"/>